<evidence type="ECO:0000256" key="10">
    <source>
        <dbReference type="ARBA" id="ARBA00030458"/>
    </source>
</evidence>
<keyword evidence="6 11" id="KW-1133">Transmembrane helix</keyword>
<accession>A0ABR4N875</accession>
<keyword evidence="13" id="KW-1185">Reference proteome</keyword>
<evidence type="ECO:0000256" key="2">
    <source>
        <dbReference type="ARBA" id="ARBA00004496"/>
    </source>
</evidence>
<keyword evidence="8 11" id="KW-0472">Membrane</keyword>
<comment type="similarity">
    <text evidence="3">Belongs to the CNEP1R1 family.</text>
</comment>
<dbReference type="InterPro" id="IPR019168">
    <property type="entry name" value="NEP1-R1"/>
</dbReference>
<keyword evidence="9" id="KW-0539">Nucleus</keyword>
<name>A0ABR4N875_9FUNG</name>
<reference evidence="12 13" key="1">
    <citation type="submission" date="2023-09" db="EMBL/GenBank/DDBJ databases">
        <title>Pangenome analysis of Batrachochytrium dendrobatidis and related Chytrids.</title>
        <authorList>
            <person name="Yacoub M.N."/>
            <person name="Stajich J.E."/>
            <person name="James T.Y."/>
        </authorList>
    </citation>
    <scope>NUCLEOTIDE SEQUENCE [LARGE SCALE GENOMIC DNA]</scope>
    <source>
        <strain evidence="12 13">JEL0888</strain>
    </source>
</reference>
<evidence type="ECO:0000256" key="3">
    <source>
        <dbReference type="ARBA" id="ARBA00010998"/>
    </source>
</evidence>
<sequence length="194" mass="21756">MDPLVESPLAGVEQLAQVDLPPKRPDDIHGDERTYRDLIMFEERLRTNMIRIKGTTWRWKVLLMMLLAVLVASAYFTFAGRSNSPAVAEGSTTDADPNAPPPPPWAALIFILTCSALVFFFASGLFTSKLLTPAKTLKPFNMFFQETSGQIEFTRRVPRNFQDGVAAYRKSFLRRREQAAAAARRKARPAPKPA</sequence>
<evidence type="ECO:0000256" key="11">
    <source>
        <dbReference type="SAM" id="Phobius"/>
    </source>
</evidence>
<evidence type="ECO:0000256" key="7">
    <source>
        <dbReference type="ARBA" id="ARBA00023098"/>
    </source>
</evidence>
<comment type="caution">
    <text evidence="12">The sequence shown here is derived from an EMBL/GenBank/DDBJ whole genome shotgun (WGS) entry which is preliminary data.</text>
</comment>
<evidence type="ECO:0000256" key="8">
    <source>
        <dbReference type="ARBA" id="ARBA00023136"/>
    </source>
</evidence>
<organism evidence="12 13">
    <name type="scientific">Polyrhizophydium stewartii</name>
    <dbReference type="NCBI Taxonomy" id="2732419"/>
    <lineage>
        <taxon>Eukaryota</taxon>
        <taxon>Fungi</taxon>
        <taxon>Fungi incertae sedis</taxon>
        <taxon>Chytridiomycota</taxon>
        <taxon>Chytridiomycota incertae sedis</taxon>
        <taxon>Chytridiomycetes</taxon>
        <taxon>Rhizophydiales</taxon>
        <taxon>Rhizophydiales incertae sedis</taxon>
        <taxon>Polyrhizophydium</taxon>
    </lineage>
</organism>
<feature type="transmembrane region" description="Helical" evidence="11">
    <location>
        <begin position="105"/>
        <end position="126"/>
    </location>
</feature>
<evidence type="ECO:0000256" key="6">
    <source>
        <dbReference type="ARBA" id="ARBA00022989"/>
    </source>
</evidence>
<evidence type="ECO:0000256" key="5">
    <source>
        <dbReference type="ARBA" id="ARBA00022692"/>
    </source>
</evidence>
<keyword evidence="4" id="KW-0963">Cytoplasm</keyword>
<dbReference type="PANTHER" id="PTHR20996">
    <property type="entry name" value="NUCLEAR ENVELOPE PHOSPHATASE-REGULATORY SUBUNIT 1"/>
    <property type="match status" value="1"/>
</dbReference>
<proteinExistence type="inferred from homology"/>
<protein>
    <recommendedName>
        <fullName evidence="10">Transmembrane protein 188</fullName>
    </recommendedName>
</protein>
<evidence type="ECO:0000256" key="4">
    <source>
        <dbReference type="ARBA" id="ARBA00022490"/>
    </source>
</evidence>
<dbReference type="Proteomes" id="UP001527925">
    <property type="component" value="Unassembled WGS sequence"/>
</dbReference>
<evidence type="ECO:0000256" key="1">
    <source>
        <dbReference type="ARBA" id="ARBA00004232"/>
    </source>
</evidence>
<feature type="transmembrane region" description="Helical" evidence="11">
    <location>
        <begin position="59"/>
        <end position="78"/>
    </location>
</feature>
<keyword evidence="7" id="KW-0443">Lipid metabolism</keyword>
<evidence type="ECO:0000256" key="9">
    <source>
        <dbReference type="ARBA" id="ARBA00023242"/>
    </source>
</evidence>
<comment type="subcellular location">
    <subcellularLocation>
        <location evidence="2">Cytoplasm</location>
    </subcellularLocation>
    <subcellularLocation>
        <location evidence="1">Nucleus membrane</location>
        <topology evidence="1">Multi-pass membrane protein</topology>
    </subcellularLocation>
</comment>
<dbReference type="InterPro" id="IPR005605">
    <property type="entry name" value="Spo7"/>
</dbReference>
<keyword evidence="5 11" id="KW-0812">Transmembrane</keyword>
<dbReference type="EMBL" id="JADGIZ020000021">
    <property type="protein sequence ID" value="KAL2915730.1"/>
    <property type="molecule type" value="Genomic_DNA"/>
</dbReference>
<dbReference type="PANTHER" id="PTHR20996:SF1">
    <property type="entry name" value="NUCLEAR ENVELOPE PHOSPHATASE-REGULATORY SUBUNIT 1"/>
    <property type="match status" value="1"/>
</dbReference>
<gene>
    <name evidence="12" type="ORF">HK105_204676</name>
</gene>
<evidence type="ECO:0000313" key="12">
    <source>
        <dbReference type="EMBL" id="KAL2915730.1"/>
    </source>
</evidence>
<evidence type="ECO:0000313" key="13">
    <source>
        <dbReference type="Proteomes" id="UP001527925"/>
    </source>
</evidence>
<dbReference type="Pfam" id="PF03907">
    <property type="entry name" value="Spo7"/>
    <property type="match status" value="1"/>
</dbReference>